<feature type="compositionally biased region" description="Polar residues" evidence="1">
    <location>
        <begin position="505"/>
        <end position="515"/>
    </location>
</feature>
<dbReference type="STRING" id="2316362.A0A4Q2DAA2"/>
<gene>
    <name evidence="2" type="ORF">EST38_g10173</name>
</gene>
<sequence length="643" mass="68030">MPLIPRPSRQTLTKSAGFVGGMYLAHTYIRDRLEEVKQKMEVEVQARENLKRRFHQTHDTTAYTILALLPTLSSQILEQMNVEELTRELQSRSSNAKRSVALPPPAPAPQPEPSTQTQSALPPPTSPSLASSIELVVQPAEQGASGESSSSSLTSSSFLLTSPVTTEDMSASIQSFSSDLLNSTTSGGSSSASEDASAALVPPPAAGGLQAPVALTDSLLSSSSSPASSSSADLRTKAELWNEVKMLTLTRTLTTLYTSTLLSLLTTLQLTLLARSKYAQSVLDEAHAESIRERMEDDMPSLGGLVVKSLVGGVVSSVGAKVSLKTKLSLMDLHRLVGDVRRRVEHEVTFEGNEKRTNFLSSLLPSTPETIHHALVQGGFIPPVPSSSSPYPTSSLLASYHLNPESPHEQPVYSSQRATNDTSEDEEAETTTLESSQLSESNSVYWTSPPPPPPARGPAAVGGVGLSLKHTRDDSSGSSKLSSPSSRPNGLPKPPNPPVPKNGNAASTTSNPYPHISSDSQFLSLLAETRELVESADFARVLEGCLDRGVECLVTGLEKNVFVDSGVKRGGSGEGGGAAAGTAAGEEEVRIRLAGVLPGLARWSQLALGGVPSELVDNLLDVREVQCLSAIVFGKFEEKLAGR</sequence>
<comment type="caution">
    <text evidence="2">The sequence shown here is derived from an EMBL/GenBank/DDBJ whole genome shotgun (WGS) entry which is preliminary data.</text>
</comment>
<dbReference type="EMBL" id="SDEE01000523">
    <property type="protein sequence ID" value="RXW15691.1"/>
    <property type="molecule type" value="Genomic_DNA"/>
</dbReference>
<dbReference type="AlphaFoldDB" id="A0A4Q2DAA2"/>
<dbReference type="PANTHER" id="PTHR28080">
    <property type="entry name" value="PEROXISOMAL BIOGENESIS FACTOR 3"/>
    <property type="match status" value="1"/>
</dbReference>
<feature type="compositionally biased region" description="Pro residues" evidence="1">
    <location>
        <begin position="102"/>
        <end position="112"/>
    </location>
</feature>
<feature type="compositionally biased region" description="Pro residues" evidence="1">
    <location>
        <begin position="491"/>
        <end position="500"/>
    </location>
</feature>
<dbReference type="GO" id="GO:0045046">
    <property type="term" value="P:protein import into peroxisome membrane"/>
    <property type="evidence" value="ECO:0007669"/>
    <property type="project" value="TreeGrafter"/>
</dbReference>
<dbReference type="PANTHER" id="PTHR28080:SF1">
    <property type="entry name" value="PEROXISOMAL BIOGENESIS FACTOR 3"/>
    <property type="match status" value="1"/>
</dbReference>
<proteinExistence type="predicted"/>
<feature type="region of interest" description="Disordered" evidence="1">
    <location>
        <begin position="180"/>
        <end position="204"/>
    </location>
</feature>
<dbReference type="InterPro" id="IPR006966">
    <property type="entry name" value="Peroxin-3"/>
</dbReference>
<accession>A0A4Q2DAA2</accession>
<feature type="region of interest" description="Disordered" evidence="1">
    <location>
        <begin position="87"/>
        <end position="129"/>
    </location>
</feature>
<dbReference type="GO" id="GO:0030674">
    <property type="term" value="F:protein-macromolecule adaptor activity"/>
    <property type="evidence" value="ECO:0007669"/>
    <property type="project" value="TreeGrafter"/>
</dbReference>
<dbReference type="Proteomes" id="UP000290288">
    <property type="component" value="Unassembled WGS sequence"/>
</dbReference>
<dbReference type="GO" id="GO:0005778">
    <property type="term" value="C:peroxisomal membrane"/>
    <property type="evidence" value="ECO:0007669"/>
    <property type="project" value="InterPro"/>
</dbReference>
<keyword evidence="3" id="KW-1185">Reference proteome</keyword>
<feature type="compositionally biased region" description="Low complexity" evidence="1">
    <location>
        <begin position="430"/>
        <end position="443"/>
    </location>
</feature>
<protein>
    <recommendedName>
        <fullName evidence="4">Peroxin-3</fullName>
    </recommendedName>
</protein>
<feature type="compositionally biased region" description="Low complexity" evidence="1">
    <location>
        <begin position="386"/>
        <end position="395"/>
    </location>
</feature>
<evidence type="ECO:0000313" key="3">
    <source>
        <dbReference type="Proteomes" id="UP000290288"/>
    </source>
</evidence>
<evidence type="ECO:0008006" key="4">
    <source>
        <dbReference type="Google" id="ProtNLM"/>
    </source>
</evidence>
<dbReference type="Pfam" id="PF04882">
    <property type="entry name" value="Peroxin-3"/>
    <property type="match status" value="3"/>
</dbReference>
<dbReference type="OrthoDB" id="45930at2759"/>
<feature type="region of interest" description="Disordered" evidence="1">
    <location>
        <begin position="386"/>
        <end position="515"/>
    </location>
</feature>
<organism evidence="2 3">
    <name type="scientific">Candolleomyces aberdarensis</name>
    <dbReference type="NCBI Taxonomy" id="2316362"/>
    <lineage>
        <taxon>Eukaryota</taxon>
        <taxon>Fungi</taxon>
        <taxon>Dikarya</taxon>
        <taxon>Basidiomycota</taxon>
        <taxon>Agaricomycotina</taxon>
        <taxon>Agaricomycetes</taxon>
        <taxon>Agaricomycetidae</taxon>
        <taxon>Agaricales</taxon>
        <taxon>Agaricineae</taxon>
        <taxon>Psathyrellaceae</taxon>
        <taxon>Candolleomyces</taxon>
    </lineage>
</organism>
<evidence type="ECO:0000256" key="1">
    <source>
        <dbReference type="SAM" id="MobiDB-lite"/>
    </source>
</evidence>
<evidence type="ECO:0000313" key="2">
    <source>
        <dbReference type="EMBL" id="RXW15691.1"/>
    </source>
</evidence>
<reference evidence="2 3" key="1">
    <citation type="submission" date="2019-01" db="EMBL/GenBank/DDBJ databases">
        <title>Draft genome sequence of Psathyrella aberdarensis IHI B618.</title>
        <authorList>
            <person name="Buettner E."/>
            <person name="Kellner H."/>
        </authorList>
    </citation>
    <scope>NUCLEOTIDE SEQUENCE [LARGE SCALE GENOMIC DNA]</scope>
    <source>
        <strain evidence="2 3">IHI B618</strain>
    </source>
</reference>
<name>A0A4Q2DAA2_9AGAR</name>
<feature type="compositionally biased region" description="Low complexity" evidence="1">
    <location>
        <begin position="476"/>
        <end position="490"/>
    </location>
</feature>